<evidence type="ECO:0000313" key="15">
    <source>
        <dbReference type="Proteomes" id="UP001267426"/>
    </source>
</evidence>
<keyword evidence="2" id="KW-1003">Cell membrane</keyword>
<dbReference type="EMBL" id="JAVRHT010000016">
    <property type="protein sequence ID" value="MDT0631737.1"/>
    <property type="molecule type" value="Genomic_DNA"/>
</dbReference>
<keyword evidence="4" id="KW-0812">Transmembrane</keyword>
<evidence type="ECO:0000313" key="14">
    <source>
        <dbReference type="EMBL" id="MDT0631737.1"/>
    </source>
</evidence>
<comment type="subcellular location">
    <subcellularLocation>
        <location evidence="1">Cell membrane</location>
        <topology evidence="1">Multi-pass membrane protein</topology>
    </subcellularLocation>
</comment>
<sequence>MESIPAPRVLLVDGDAADRRAALDLLRRLGVTADEAADGEAGVRRCLGTAYDAVLLALRLPAMDGVAALRAVRTSLPAERRPCLVAVADHAEGGAREAALAAGFDAFCAKPFGAEALVEALGLAAPPAARPAPPHEATVAETVQTLYDQVCAHVTDMLGEEDPEFVADLVESFAASAREAVAEAESTRSAGDVAGLAAAAHQLKGSASNVGLNTIAGRWGEVEAMARGGAASDEAVDRALDETTQAVDLLADRV</sequence>
<dbReference type="Pfam" id="PF00072">
    <property type="entry name" value="Response_reg"/>
    <property type="match status" value="1"/>
</dbReference>
<dbReference type="CDD" id="cd00088">
    <property type="entry name" value="HPT"/>
    <property type="match status" value="1"/>
</dbReference>
<dbReference type="InterPro" id="IPR011006">
    <property type="entry name" value="CheY-like_superfamily"/>
</dbReference>
<comment type="caution">
    <text evidence="11">Lacks conserved residue(s) required for the propagation of feature annotation.</text>
</comment>
<evidence type="ECO:0000256" key="10">
    <source>
        <dbReference type="PROSITE-ProRule" id="PRU00110"/>
    </source>
</evidence>
<evidence type="ECO:0000259" key="12">
    <source>
        <dbReference type="PROSITE" id="PS50110"/>
    </source>
</evidence>
<dbReference type="PANTHER" id="PTHR45339:SF1">
    <property type="entry name" value="HYBRID SIGNAL TRANSDUCTION HISTIDINE KINASE J"/>
    <property type="match status" value="1"/>
</dbReference>
<dbReference type="SMART" id="SM00073">
    <property type="entry name" value="HPT"/>
    <property type="match status" value="1"/>
</dbReference>
<dbReference type="PROSITE" id="PS50894">
    <property type="entry name" value="HPT"/>
    <property type="match status" value="1"/>
</dbReference>
<dbReference type="SUPFAM" id="SSF52172">
    <property type="entry name" value="CheY-like"/>
    <property type="match status" value="1"/>
</dbReference>
<feature type="domain" description="HPt" evidence="13">
    <location>
        <begin position="162"/>
        <end position="254"/>
    </location>
</feature>
<evidence type="ECO:0000256" key="9">
    <source>
        <dbReference type="ARBA" id="ARBA00023136"/>
    </source>
</evidence>
<evidence type="ECO:0000256" key="8">
    <source>
        <dbReference type="ARBA" id="ARBA00023012"/>
    </source>
</evidence>
<evidence type="ECO:0000256" key="3">
    <source>
        <dbReference type="ARBA" id="ARBA00022553"/>
    </source>
</evidence>
<protein>
    <submittedName>
        <fullName evidence="14">Response regulator</fullName>
    </submittedName>
</protein>
<keyword evidence="9" id="KW-0472">Membrane</keyword>
<accession>A0ABU3BR27</accession>
<dbReference type="InterPro" id="IPR008207">
    <property type="entry name" value="Sig_transdc_His_kin_Hpt_dom"/>
</dbReference>
<evidence type="ECO:0000256" key="6">
    <source>
        <dbReference type="ARBA" id="ARBA00022840"/>
    </source>
</evidence>
<organism evidence="14 15">
    <name type="scientific">Rubrivirga litoralis</name>
    <dbReference type="NCBI Taxonomy" id="3075598"/>
    <lineage>
        <taxon>Bacteria</taxon>
        <taxon>Pseudomonadati</taxon>
        <taxon>Rhodothermota</taxon>
        <taxon>Rhodothermia</taxon>
        <taxon>Rhodothermales</taxon>
        <taxon>Rubricoccaceae</taxon>
        <taxon>Rubrivirga</taxon>
    </lineage>
</organism>
<evidence type="ECO:0000256" key="5">
    <source>
        <dbReference type="ARBA" id="ARBA00022741"/>
    </source>
</evidence>
<dbReference type="SMART" id="SM00448">
    <property type="entry name" value="REC"/>
    <property type="match status" value="1"/>
</dbReference>
<keyword evidence="7" id="KW-1133">Transmembrane helix</keyword>
<dbReference type="InterPro" id="IPR036641">
    <property type="entry name" value="HPT_dom_sf"/>
</dbReference>
<feature type="domain" description="Response regulatory" evidence="12">
    <location>
        <begin position="8"/>
        <end position="125"/>
    </location>
</feature>
<proteinExistence type="predicted"/>
<feature type="modified residue" description="Phosphohistidine" evidence="10">
    <location>
        <position position="201"/>
    </location>
</feature>
<dbReference type="Proteomes" id="UP001267426">
    <property type="component" value="Unassembled WGS sequence"/>
</dbReference>
<dbReference type="SUPFAM" id="SSF47226">
    <property type="entry name" value="Histidine-containing phosphotransfer domain, HPT domain"/>
    <property type="match status" value="1"/>
</dbReference>
<keyword evidence="15" id="KW-1185">Reference proteome</keyword>
<dbReference type="Gene3D" id="1.20.120.160">
    <property type="entry name" value="HPT domain"/>
    <property type="match status" value="1"/>
</dbReference>
<keyword evidence="6" id="KW-0067">ATP-binding</keyword>
<gene>
    <name evidence="14" type="ORF">RM540_08265</name>
</gene>
<reference evidence="14 15" key="1">
    <citation type="submission" date="2023-09" db="EMBL/GenBank/DDBJ databases">
        <authorList>
            <person name="Rey-Velasco X."/>
        </authorList>
    </citation>
    <scope>NUCLEOTIDE SEQUENCE [LARGE SCALE GENOMIC DNA]</scope>
    <source>
        <strain evidence="14 15">F394</strain>
    </source>
</reference>
<evidence type="ECO:0000256" key="4">
    <source>
        <dbReference type="ARBA" id="ARBA00022692"/>
    </source>
</evidence>
<comment type="caution">
    <text evidence="14">The sequence shown here is derived from an EMBL/GenBank/DDBJ whole genome shotgun (WGS) entry which is preliminary data.</text>
</comment>
<evidence type="ECO:0000256" key="7">
    <source>
        <dbReference type="ARBA" id="ARBA00022989"/>
    </source>
</evidence>
<evidence type="ECO:0000256" key="11">
    <source>
        <dbReference type="PROSITE-ProRule" id="PRU00169"/>
    </source>
</evidence>
<evidence type="ECO:0000256" key="1">
    <source>
        <dbReference type="ARBA" id="ARBA00004651"/>
    </source>
</evidence>
<dbReference type="Pfam" id="PF01627">
    <property type="entry name" value="Hpt"/>
    <property type="match status" value="1"/>
</dbReference>
<evidence type="ECO:0000256" key="2">
    <source>
        <dbReference type="ARBA" id="ARBA00022475"/>
    </source>
</evidence>
<dbReference type="InterPro" id="IPR001789">
    <property type="entry name" value="Sig_transdc_resp-reg_receiver"/>
</dbReference>
<dbReference type="PANTHER" id="PTHR45339">
    <property type="entry name" value="HYBRID SIGNAL TRANSDUCTION HISTIDINE KINASE J"/>
    <property type="match status" value="1"/>
</dbReference>
<keyword evidence="3 10" id="KW-0597">Phosphoprotein</keyword>
<evidence type="ECO:0000259" key="13">
    <source>
        <dbReference type="PROSITE" id="PS50894"/>
    </source>
</evidence>
<dbReference type="Gene3D" id="3.40.50.2300">
    <property type="match status" value="1"/>
</dbReference>
<keyword evidence="8" id="KW-0902">Two-component regulatory system</keyword>
<keyword evidence="5" id="KW-0547">Nucleotide-binding</keyword>
<dbReference type="RefSeq" id="WP_311663081.1">
    <property type="nucleotide sequence ID" value="NZ_JAVRHT010000016.1"/>
</dbReference>
<dbReference type="PROSITE" id="PS50110">
    <property type="entry name" value="RESPONSE_REGULATORY"/>
    <property type="match status" value="1"/>
</dbReference>
<dbReference type="CDD" id="cd17546">
    <property type="entry name" value="REC_hyHK_CKI1_RcsC-like"/>
    <property type="match status" value="1"/>
</dbReference>
<name>A0ABU3BR27_9BACT</name>